<accession>A0A1G8J675</accession>
<dbReference type="Proteomes" id="UP000198923">
    <property type="component" value="Unassembled WGS sequence"/>
</dbReference>
<feature type="compositionally biased region" description="Low complexity" evidence="1">
    <location>
        <begin position="358"/>
        <end position="409"/>
    </location>
</feature>
<dbReference type="STRING" id="504805.SAMN05421505_14126"/>
<protein>
    <submittedName>
        <fullName evidence="2">Uncharacterized protein</fullName>
    </submittedName>
</protein>
<reference evidence="2 3" key="1">
    <citation type="submission" date="2016-10" db="EMBL/GenBank/DDBJ databases">
        <authorList>
            <person name="de Groot N.N."/>
        </authorList>
    </citation>
    <scope>NUCLEOTIDE SEQUENCE [LARGE SCALE GENOMIC DNA]</scope>
    <source>
        <strain evidence="2 3">CPCC 201354</strain>
    </source>
</reference>
<dbReference type="AlphaFoldDB" id="A0A1G8J675"/>
<sequence length="421" mass="43951">MDRWGTGLRRAALAASVGLTTAAVVVIPGSASHAAGPYWFECSGPLAQGGKVAVDIALSSRELSLGEPLQVTWRLGEPQSPLGVPNPNDPNLDQGAHLAVTGRVGVHDLWTGGGTIDATGTRVVDAARLRDDKPLEFGTLNTGRVVADKVGTGTVSVGSLILDLAPVESTYNDMFTSVGDFSANYPGTWSPSTDSSGLGHYNGDVQESTTDGDKAEFTFVGTGVDLITDRHVDMGKMELVVDDLNRPVTEVQTLDAYQAPEVPRKVQQKFTVASDLPYGKYRLTVTNKTQDKHARIDAFRVRAGTANNHAVSPYRTVCEPTGTLPKIQITVKGPDSTPTPTPPATPTPRPTKTPTPTPTGTGTKPPSGAAAPVPWGTHTSVSVYSSSTPRPTTTVTATVTARPQVTVTPKGGADTGEGHGG</sequence>
<feature type="region of interest" description="Disordered" evidence="1">
    <location>
        <begin position="319"/>
        <end position="421"/>
    </location>
</feature>
<dbReference type="Gene3D" id="2.60.120.260">
    <property type="entry name" value="Galactose-binding domain-like"/>
    <property type="match status" value="1"/>
</dbReference>
<dbReference type="EMBL" id="FNCN01000041">
    <property type="protein sequence ID" value="SDI26543.1"/>
    <property type="molecule type" value="Genomic_DNA"/>
</dbReference>
<keyword evidence="3" id="KW-1185">Reference proteome</keyword>
<proteinExistence type="predicted"/>
<gene>
    <name evidence="2" type="ORF">SAMN05421505_14126</name>
</gene>
<name>A0A1G8J675_9ACTN</name>
<organism evidence="2 3">
    <name type="scientific">Sinosporangium album</name>
    <dbReference type="NCBI Taxonomy" id="504805"/>
    <lineage>
        <taxon>Bacteria</taxon>
        <taxon>Bacillati</taxon>
        <taxon>Actinomycetota</taxon>
        <taxon>Actinomycetes</taxon>
        <taxon>Streptosporangiales</taxon>
        <taxon>Streptosporangiaceae</taxon>
        <taxon>Sinosporangium</taxon>
    </lineage>
</organism>
<evidence type="ECO:0000313" key="2">
    <source>
        <dbReference type="EMBL" id="SDI26543.1"/>
    </source>
</evidence>
<dbReference type="RefSeq" id="WP_093174877.1">
    <property type="nucleotide sequence ID" value="NZ_FNCN01000041.1"/>
</dbReference>
<feature type="compositionally biased region" description="Pro residues" evidence="1">
    <location>
        <begin position="337"/>
        <end position="357"/>
    </location>
</feature>
<evidence type="ECO:0000256" key="1">
    <source>
        <dbReference type="SAM" id="MobiDB-lite"/>
    </source>
</evidence>
<evidence type="ECO:0000313" key="3">
    <source>
        <dbReference type="Proteomes" id="UP000198923"/>
    </source>
</evidence>